<keyword evidence="1" id="KW-0732">Signal</keyword>
<dbReference type="InterPro" id="IPR005135">
    <property type="entry name" value="Endo/exonuclease/phosphatase"/>
</dbReference>
<proteinExistence type="predicted"/>
<dbReference type="Gene3D" id="3.60.10.10">
    <property type="entry name" value="Endonuclease/exonuclease/phosphatase"/>
    <property type="match status" value="1"/>
</dbReference>
<feature type="signal peptide" evidence="1">
    <location>
        <begin position="1"/>
        <end position="23"/>
    </location>
</feature>
<evidence type="ECO:0000313" key="3">
    <source>
        <dbReference type="EMBL" id="PSV10283.1"/>
    </source>
</evidence>
<dbReference type="Proteomes" id="UP000240530">
    <property type="component" value="Unassembled WGS sequence"/>
</dbReference>
<feature type="chain" id="PRO_5015493661" evidence="1">
    <location>
        <begin position="24"/>
        <end position="461"/>
    </location>
</feature>
<dbReference type="SUPFAM" id="SSF56219">
    <property type="entry name" value="DNase I-like"/>
    <property type="match status" value="1"/>
</dbReference>
<evidence type="ECO:0000256" key="1">
    <source>
        <dbReference type="SAM" id="SignalP"/>
    </source>
</evidence>
<dbReference type="EMBL" id="PYNS01000013">
    <property type="protein sequence ID" value="PSV10283.1"/>
    <property type="molecule type" value="Genomic_DNA"/>
</dbReference>
<feature type="domain" description="Endonuclease/exonuclease/phosphatase" evidence="2">
    <location>
        <begin position="81"/>
        <end position="451"/>
    </location>
</feature>
<dbReference type="GO" id="GO:0003824">
    <property type="term" value="F:catalytic activity"/>
    <property type="evidence" value="ECO:0007669"/>
    <property type="project" value="InterPro"/>
</dbReference>
<name>A0A2T3KU80_PHOLD</name>
<dbReference type="AlphaFoldDB" id="A0A2T3KU80"/>
<comment type="caution">
    <text evidence="3">The sequence shown here is derived from an EMBL/GenBank/DDBJ whole genome shotgun (WGS) entry which is preliminary data.</text>
</comment>
<dbReference type="InterPro" id="IPR036691">
    <property type="entry name" value="Endo/exonu/phosph_ase_sf"/>
</dbReference>
<dbReference type="Pfam" id="PF03372">
    <property type="entry name" value="Exo_endo_phos"/>
    <property type="match status" value="1"/>
</dbReference>
<sequence length="461" mass="50705">MKLIKTLAAVAISSALLTGCVFESDNDVIPVSEVSVATFNLSFDRFTFEQLVDEMQTTPSAQQALVDGFIANTLSADDKAKAQKIIQIRNVAAIIQSQRPDIILLAEYNNNGTGDDLSALKGFQDNYLSVGQSLNSIDGGDTLSPIHYPFAESYATNTGLMSGLDLNNDGKVNSGPNDAWGFGQYHGQYAFALMSQFKIDNKNTRTFQTFKWKDLPTATNPTIGKEYCKENIDKVPAGMSCGDNWYSDAEWQQLRLSSKNHVDAPVIIPTPSGDQVVHILMSHPTPPVFDTVTENNKLKNRDEIQFWTDYIDGAEFIYDDKGNKGGLADNAKFVIVGDLNADPEAGDGFIETIDTLLKHQRVNQEATNGAYVPTSFGAEYCFPSGECRQDNPHPDRLTSTFGLQVDHAIPSSNLNIVDSGVYWPAPNEAGYLLMNDKRIGKGKGKDISSDHRMVWLKARFN</sequence>
<organism evidence="3 4">
    <name type="scientific">Photobacterium leiognathi subsp. mandapamensis</name>
    <name type="common">Photobacterium mandapamensis</name>
    <dbReference type="NCBI Taxonomy" id="48408"/>
    <lineage>
        <taxon>Bacteria</taxon>
        <taxon>Pseudomonadati</taxon>
        <taxon>Pseudomonadota</taxon>
        <taxon>Gammaproteobacteria</taxon>
        <taxon>Vibrionales</taxon>
        <taxon>Vibrionaceae</taxon>
        <taxon>Photobacterium</taxon>
    </lineage>
</organism>
<dbReference type="RefSeq" id="WP_107185286.1">
    <property type="nucleotide sequence ID" value="NZ_JAWQGC010000001.1"/>
</dbReference>
<reference evidence="3 4" key="1">
    <citation type="submission" date="2018-03" db="EMBL/GenBank/DDBJ databases">
        <title>Whole genome sequencing of Histamine producing bacteria.</title>
        <authorList>
            <person name="Butler K."/>
        </authorList>
    </citation>
    <scope>NUCLEOTIDE SEQUENCE [LARGE SCALE GENOMIC DNA]</scope>
    <source>
        <strain evidence="3 4">Res.4.1</strain>
    </source>
</reference>
<evidence type="ECO:0000259" key="2">
    <source>
        <dbReference type="Pfam" id="PF03372"/>
    </source>
</evidence>
<dbReference type="PROSITE" id="PS51257">
    <property type="entry name" value="PROKAR_LIPOPROTEIN"/>
    <property type="match status" value="1"/>
</dbReference>
<accession>A0A2T3KU80</accession>
<gene>
    <name evidence="3" type="ORF">C0W93_12555</name>
</gene>
<protein>
    <submittedName>
        <fullName evidence="3">Succinyl-CoA synthetase subunit alpha</fullName>
    </submittedName>
</protein>
<evidence type="ECO:0000313" key="4">
    <source>
        <dbReference type="Proteomes" id="UP000240530"/>
    </source>
</evidence>